<comment type="subcellular location">
    <subcellularLocation>
        <location evidence="1">Endomembrane system</location>
        <topology evidence="1">Multi-pass membrane protein</topology>
    </subcellularLocation>
</comment>
<gene>
    <name evidence="7" type="ORF">CCMP2556_LOCUS46335</name>
</gene>
<keyword evidence="5 6" id="KW-0472">Membrane</keyword>
<organism evidence="7 8">
    <name type="scientific">Durusdinium trenchii</name>
    <dbReference type="NCBI Taxonomy" id="1381693"/>
    <lineage>
        <taxon>Eukaryota</taxon>
        <taxon>Sar</taxon>
        <taxon>Alveolata</taxon>
        <taxon>Dinophyceae</taxon>
        <taxon>Suessiales</taxon>
        <taxon>Symbiodiniaceae</taxon>
        <taxon>Durusdinium</taxon>
    </lineage>
</organism>
<name>A0ABP0RD37_9DINO</name>
<keyword evidence="4 6" id="KW-1133">Transmembrane helix</keyword>
<evidence type="ECO:0000256" key="5">
    <source>
        <dbReference type="ARBA" id="ARBA00023136"/>
    </source>
</evidence>
<reference evidence="7 8" key="1">
    <citation type="submission" date="2024-02" db="EMBL/GenBank/DDBJ databases">
        <authorList>
            <person name="Chen Y."/>
            <person name="Shah S."/>
            <person name="Dougan E. K."/>
            <person name="Thang M."/>
            <person name="Chan C."/>
        </authorList>
    </citation>
    <scope>NUCLEOTIDE SEQUENCE [LARGE SCALE GENOMIC DNA]</scope>
</reference>
<evidence type="ECO:0000256" key="2">
    <source>
        <dbReference type="ARBA" id="ARBA00007467"/>
    </source>
</evidence>
<keyword evidence="3 6" id="KW-0812">Transmembrane</keyword>
<keyword evidence="8" id="KW-1185">Reference proteome</keyword>
<evidence type="ECO:0000256" key="4">
    <source>
        <dbReference type="ARBA" id="ARBA00022989"/>
    </source>
</evidence>
<dbReference type="Proteomes" id="UP001642484">
    <property type="component" value="Unassembled WGS sequence"/>
</dbReference>
<comment type="similarity">
    <text evidence="2">Belongs to the battenin family.</text>
</comment>
<feature type="transmembrane region" description="Helical" evidence="6">
    <location>
        <begin position="75"/>
        <end position="96"/>
    </location>
</feature>
<evidence type="ECO:0000256" key="6">
    <source>
        <dbReference type="SAM" id="Phobius"/>
    </source>
</evidence>
<feature type="transmembrane region" description="Helical" evidence="6">
    <location>
        <begin position="30"/>
        <end position="55"/>
    </location>
</feature>
<comment type="caution">
    <text evidence="7">The sequence shown here is derived from an EMBL/GenBank/DDBJ whole genome shotgun (WGS) entry which is preliminary data.</text>
</comment>
<dbReference type="InterPro" id="IPR003492">
    <property type="entry name" value="Battenin_disease_Cln3"/>
</dbReference>
<dbReference type="EMBL" id="CAXAMN010025761">
    <property type="protein sequence ID" value="CAK9097673.1"/>
    <property type="molecule type" value="Genomic_DNA"/>
</dbReference>
<evidence type="ECO:0000256" key="3">
    <source>
        <dbReference type="ARBA" id="ARBA00022692"/>
    </source>
</evidence>
<evidence type="ECO:0000313" key="7">
    <source>
        <dbReference type="EMBL" id="CAK9097673.1"/>
    </source>
</evidence>
<sequence>MCCSDASGTQPLSSSITCYASALRMPFGHWWLLFPALCVGFLGGGVYVGAFTLLAQEQPSAYVELALSSASVADTFGMILASSLGFMVQGCIFGVMKVLDTAPDFTCGFDFWDTENSTVSAPSFAKYCFPGVQG</sequence>
<dbReference type="InterPro" id="IPR036259">
    <property type="entry name" value="MFS_trans_sf"/>
</dbReference>
<evidence type="ECO:0008006" key="9">
    <source>
        <dbReference type="Google" id="ProtNLM"/>
    </source>
</evidence>
<evidence type="ECO:0000313" key="8">
    <source>
        <dbReference type="Proteomes" id="UP001642484"/>
    </source>
</evidence>
<evidence type="ECO:0000256" key="1">
    <source>
        <dbReference type="ARBA" id="ARBA00004127"/>
    </source>
</evidence>
<proteinExistence type="inferred from homology"/>
<dbReference type="Pfam" id="PF02487">
    <property type="entry name" value="CLN3"/>
    <property type="match status" value="1"/>
</dbReference>
<accession>A0ABP0RD37</accession>
<protein>
    <recommendedName>
        <fullName evidence="9">H(+)-exporting diphosphatase</fullName>
    </recommendedName>
</protein>
<dbReference type="PRINTS" id="PR01315">
    <property type="entry name" value="BATTENIN"/>
</dbReference>
<dbReference type="SUPFAM" id="SSF103473">
    <property type="entry name" value="MFS general substrate transporter"/>
    <property type="match status" value="1"/>
</dbReference>